<evidence type="ECO:0000313" key="4">
    <source>
        <dbReference type="Proteomes" id="UP000651085"/>
    </source>
</evidence>
<dbReference type="InterPro" id="IPR005532">
    <property type="entry name" value="SUMF_dom"/>
</dbReference>
<name>A0A926F713_9BACT</name>
<keyword evidence="1" id="KW-0732">Signal</keyword>
<dbReference type="PROSITE" id="PS51257">
    <property type="entry name" value="PROKAR_LIPOPROTEIN"/>
    <property type="match status" value="1"/>
</dbReference>
<dbReference type="PANTHER" id="PTHR23150">
    <property type="entry name" value="SULFATASE MODIFYING FACTOR 1, 2"/>
    <property type="match status" value="1"/>
</dbReference>
<protein>
    <submittedName>
        <fullName evidence="3">SUMF1/EgtB/PvdO family nonheme iron enzyme</fullName>
    </submittedName>
</protein>
<dbReference type="InterPro" id="IPR051043">
    <property type="entry name" value="Sulfatase_Mod_Factor_Kinase"/>
</dbReference>
<evidence type="ECO:0000256" key="1">
    <source>
        <dbReference type="SAM" id="SignalP"/>
    </source>
</evidence>
<keyword evidence="4" id="KW-1185">Reference proteome</keyword>
<dbReference type="SUPFAM" id="SSF56436">
    <property type="entry name" value="C-type lectin-like"/>
    <property type="match status" value="1"/>
</dbReference>
<dbReference type="Pfam" id="PF03781">
    <property type="entry name" value="FGE-sulfatase"/>
    <property type="match status" value="2"/>
</dbReference>
<organism evidence="3 4">
    <name type="scientific">Jilunia laotingensis</name>
    <dbReference type="NCBI Taxonomy" id="2763675"/>
    <lineage>
        <taxon>Bacteria</taxon>
        <taxon>Pseudomonadati</taxon>
        <taxon>Bacteroidota</taxon>
        <taxon>Bacteroidia</taxon>
        <taxon>Bacteroidales</taxon>
        <taxon>Bacteroidaceae</taxon>
        <taxon>Jilunia</taxon>
    </lineage>
</organism>
<evidence type="ECO:0000259" key="2">
    <source>
        <dbReference type="Pfam" id="PF03781"/>
    </source>
</evidence>
<dbReference type="PANTHER" id="PTHR23150:SF19">
    <property type="entry name" value="FORMYLGLYCINE-GENERATING ENZYME"/>
    <property type="match status" value="1"/>
</dbReference>
<reference evidence="3" key="1">
    <citation type="submission" date="2020-08" db="EMBL/GenBank/DDBJ databases">
        <title>Genome public.</title>
        <authorList>
            <person name="Liu C."/>
            <person name="Sun Q."/>
        </authorList>
    </citation>
    <scope>NUCLEOTIDE SEQUENCE</scope>
    <source>
        <strain evidence="3">N12</strain>
    </source>
</reference>
<accession>A0A926F713</accession>
<proteinExistence type="predicted"/>
<dbReference type="Gene3D" id="3.90.1580.10">
    <property type="entry name" value="paralog of FGE (formylglycine-generating enzyme)"/>
    <property type="match status" value="2"/>
</dbReference>
<feature type="signal peptide" evidence="1">
    <location>
        <begin position="1"/>
        <end position="24"/>
    </location>
</feature>
<evidence type="ECO:0000313" key="3">
    <source>
        <dbReference type="EMBL" id="MBC8593074.1"/>
    </source>
</evidence>
<dbReference type="EMBL" id="JACRTF010000001">
    <property type="protein sequence ID" value="MBC8593074.1"/>
    <property type="molecule type" value="Genomic_DNA"/>
</dbReference>
<feature type="domain" description="Sulfatase-modifying factor enzyme-like" evidence="2">
    <location>
        <begin position="256"/>
        <end position="468"/>
    </location>
</feature>
<sequence>MKSKNCIVVTLLVALLSSCMGRMAGGGSGAPGGEVIGASATAWNEPAPYGMVLIKRGSLKMGPETQDSLWGAPVPTKEISVESFWMDETEVTVAEYKQFIYWVRDSIIRERLADPAYGGNELFKIEEDKEGNPIKPHLNWSKPIPWKKPTEDEQMAIQSVYRKHPIDGTTMLDASQMNYYYEIFDYVEAAKRRNRLNAADRNKNTDISVNPEEVIMISKDTAYIDDDGRIINRTITRPLSSEWDFLNSYIINIYPDTTCWVNDFPNANNESYMRLYFNHPSYNENPVVGVSWEQANAFCAWRTNYLLAGLKGQARFIQRYRLPSEAEWEFAARGRDGNKYPWADEETKDEKGCYKANYKPGKGDYTKDGNLITTRVGAYSANSNGLYDMAGNVSEWTSTVYTESGILSMSDFNPDLQYNAAIEDPYRMKKKVVRGGSWKDVNAFIRSDARTPEYQNEQRSYIGFRCVRTQVGYNRKGR</sequence>
<dbReference type="AlphaFoldDB" id="A0A926F713"/>
<dbReference type="InterPro" id="IPR042095">
    <property type="entry name" value="SUMF_sf"/>
</dbReference>
<dbReference type="InterPro" id="IPR016187">
    <property type="entry name" value="CTDL_fold"/>
</dbReference>
<feature type="domain" description="Sulfatase-modifying factor enzyme-like" evidence="2">
    <location>
        <begin position="50"/>
        <end position="174"/>
    </location>
</feature>
<comment type="caution">
    <text evidence="3">The sequence shown here is derived from an EMBL/GenBank/DDBJ whole genome shotgun (WGS) entry which is preliminary data.</text>
</comment>
<feature type="chain" id="PRO_5039708350" evidence="1">
    <location>
        <begin position="25"/>
        <end position="478"/>
    </location>
</feature>
<dbReference type="GO" id="GO:0120147">
    <property type="term" value="F:formylglycine-generating oxidase activity"/>
    <property type="evidence" value="ECO:0007669"/>
    <property type="project" value="TreeGrafter"/>
</dbReference>
<dbReference type="RefSeq" id="WP_262434234.1">
    <property type="nucleotide sequence ID" value="NZ_JACRTF010000001.1"/>
</dbReference>
<dbReference type="Proteomes" id="UP000651085">
    <property type="component" value="Unassembled WGS sequence"/>
</dbReference>
<gene>
    <name evidence="3" type="ORF">H8744_07350</name>
</gene>